<evidence type="ECO:0000259" key="2">
    <source>
        <dbReference type="SMART" id="SM00849"/>
    </source>
</evidence>
<evidence type="ECO:0000259" key="3">
    <source>
        <dbReference type="SMART" id="SM01027"/>
    </source>
</evidence>
<dbReference type="SMART" id="SM01027">
    <property type="entry name" value="Beta-Casp"/>
    <property type="match status" value="1"/>
</dbReference>
<keyword evidence="1" id="KW-0378">Hydrolase</keyword>
<organism evidence="4 5">
    <name type="scientific">Sulfurospirillum halorespirans DSM 13726</name>
    <dbReference type="NCBI Taxonomy" id="1193502"/>
    <lineage>
        <taxon>Bacteria</taxon>
        <taxon>Pseudomonadati</taxon>
        <taxon>Campylobacterota</taxon>
        <taxon>Epsilonproteobacteria</taxon>
        <taxon>Campylobacterales</taxon>
        <taxon>Sulfurospirillaceae</taxon>
        <taxon>Sulfurospirillum</taxon>
    </lineage>
</organism>
<dbReference type="PATRIC" id="fig|1193502.14.peg.1865"/>
<dbReference type="Pfam" id="PF10996">
    <property type="entry name" value="Beta-Casp"/>
    <property type="match status" value="1"/>
</dbReference>
<evidence type="ECO:0000313" key="4">
    <source>
        <dbReference type="EMBL" id="AOO65607.1"/>
    </source>
</evidence>
<accession>A0A1D7TKT2</accession>
<dbReference type="Proteomes" id="UP000094609">
    <property type="component" value="Chromosome"/>
</dbReference>
<dbReference type="GO" id="GO:0004521">
    <property type="term" value="F:RNA endonuclease activity"/>
    <property type="evidence" value="ECO:0007669"/>
    <property type="project" value="TreeGrafter"/>
</dbReference>
<dbReference type="PANTHER" id="PTHR11203">
    <property type="entry name" value="CLEAVAGE AND POLYADENYLATION SPECIFICITY FACTOR FAMILY MEMBER"/>
    <property type="match status" value="1"/>
</dbReference>
<dbReference type="InterPro" id="IPR050698">
    <property type="entry name" value="MBL"/>
</dbReference>
<dbReference type="KEGG" id="shal:SHALO_1836"/>
<dbReference type="STRING" id="1193502.SHALO_1836"/>
<dbReference type="PANTHER" id="PTHR11203:SF37">
    <property type="entry name" value="INTEGRATOR COMPLEX SUBUNIT 11"/>
    <property type="match status" value="1"/>
</dbReference>
<name>A0A1D7TKT2_9BACT</name>
<dbReference type="InterPro" id="IPR022712">
    <property type="entry name" value="Beta_Casp"/>
</dbReference>
<proteinExistence type="predicted"/>
<dbReference type="EMBL" id="CP017111">
    <property type="protein sequence ID" value="AOO65607.1"/>
    <property type="molecule type" value="Genomic_DNA"/>
</dbReference>
<feature type="domain" description="Beta-Casp" evidence="3">
    <location>
        <begin position="270"/>
        <end position="395"/>
    </location>
</feature>
<dbReference type="InterPro" id="IPR036866">
    <property type="entry name" value="RibonucZ/Hydroxyglut_hydro"/>
</dbReference>
<dbReference type="Pfam" id="PF16661">
    <property type="entry name" value="Lactamase_B_6"/>
    <property type="match status" value="1"/>
</dbReference>
<dbReference type="SMART" id="SM00849">
    <property type="entry name" value="Lactamase_B"/>
    <property type="match status" value="1"/>
</dbReference>
<dbReference type="InterPro" id="IPR001279">
    <property type="entry name" value="Metallo-B-lactamas"/>
</dbReference>
<dbReference type="Gene3D" id="3.40.50.10890">
    <property type="match status" value="1"/>
</dbReference>
<sequence>MVSEPFQGVFDEGEQMAKVTSYGAASMVTGSCHLLEINSIKIMMDCGMIQGELWKSNYEPFGFDPSSIDYLILTHAHNDHIGRVPKLVKEGFRGEIIATEATLDIAYIMLLDSANLLQEEYETQLRKALRRGEEASVIEPLYTKEHVEQVFTHKIRRVKYDEILTIAPFLKLSLHNAGHIMGSAFVEINYEEESVVKTVVFSGDLGSKNRLLLNDLAPISHADTLFIESTYGDREHRALQASIQEFKDAVVSTLNDGGNIVIPSFALERTQEILWLLHQMHQEGLLHNCHVFLDSPLAIEATKIYQKYPAQMNQTVGLHVSLGDDPFAFPQLKHTPRRKDSMQINDVDKRTIIIAGSGMCTGGRVLHHLRQRIWNPKNAVIFVGFQVKGTLGRDIIDSEPFIRIYGEDIKVRAKIYTINGLSAHADRADMLAWIKHIGGLAMIHLIHGEVDKMELFKAYLKENVDSKVHIVKKAETIYL</sequence>
<dbReference type="AlphaFoldDB" id="A0A1D7TKT2"/>
<dbReference type="Gene3D" id="3.60.15.10">
    <property type="entry name" value="Ribonuclease Z/Hydroxyacylglutathione hydrolase-like"/>
    <property type="match status" value="1"/>
</dbReference>
<dbReference type="SUPFAM" id="SSF56281">
    <property type="entry name" value="Metallo-hydrolase/oxidoreductase"/>
    <property type="match status" value="1"/>
</dbReference>
<dbReference type="GO" id="GO:0016787">
    <property type="term" value="F:hydrolase activity"/>
    <property type="evidence" value="ECO:0007669"/>
    <property type="project" value="UniProtKB-KW"/>
</dbReference>
<evidence type="ECO:0000256" key="1">
    <source>
        <dbReference type="ARBA" id="ARBA00022801"/>
    </source>
</evidence>
<reference evidence="5" key="1">
    <citation type="submission" date="2016-08" db="EMBL/GenBank/DDBJ databases">
        <title>Complete genome sequence of the organohalide-respiring Epsilonproteobacterium Sulfurospirillum halorespirans.</title>
        <authorList>
            <person name="Goris T."/>
            <person name="Zimmermann J."/>
            <person name="Schenz B."/>
            <person name="Lemos M."/>
            <person name="Hackermueller J."/>
            <person name="Diekert G."/>
        </authorList>
    </citation>
    <scope>NUCLEOTIDE SEQUENCE [LARGE SCALE GENOMIC DNA]</scope>
    <source>
        <strain>DSM 13726</strain>
        <strain evidence="5">PCE-M2</strain>
    </source>
</reference>
<keyword evidence="5" id="KW-1185">Reference proteome</keyword>
<dbReference type="CDD" id="cd16295">
    <property type="entry name" value="TTHA0252-CPSF-like_MBL-fold"/>
    <property type="match status" value="1"/>
</dbReference>
<gene>
    <name evidence="4" type="ORF">SHALO_1836</name>
</gene>
<dbReference type="InterPro" id="IPR011108">
    <property type="entry name" value="RMMBL"/>
</dbReference>
<protein>
    <submittedName>
        <fullName evidence="4">Putative rRNA ribonuclease</fullName>
    </submittedName>
</protein>
<dbReference type="Pfam" id="PF07521">
    <property type="entry name" value="RMMBL"/>
    <property type="match status" value="1"/>
</dbReference>
<feature type="domain" description="Metallo-beta-lactamase" evidence="2">
    <location>
        <begin position="29"/>
        <end position="254"/>
    </location>
</feature>
<evidence type="ECO:0000313" key="5">
    <source>
        <dbReference type="Proteomes" id="UP000094609"/>
    </source>
</evidence>